<feature type="transmembrane region" description="Helical" evidence="6">
    <location>
        <begin position="12"/>
        <end position="33"/>
    </location>
</feature>
<keyword evidence="4 6" id="KW-1133">Transmembrane helix</keyword>
<feature type="transmembrane region" description="Helical" evidence="6">
    <location>
        <begin position="39"/>
        <end position="60"/>
    </location>
</feature>
<protein>
    <submittedName>
        <fullName evidence="7">Oligosaccharide flippase family protein</fullName>
    </submittedName>
</protein>
<evidence type="ECO:0000313" key="8">
    <source>
        <dbReference type="Proteomes" id="UP000470771"/>
    </source>
</evidence>
<feature type="transmembrane region" description="Helical" evidence="6">
    <location>
        <begin position="366"/>
        <end position="388"/>
    </location>
</feature>
<comment type="subcellular location">
    <subcellularLocation>
        <location evidence="1">Cell membrane</location>
        <topology evidence="1">Multi-pass membrane protein</topology>
    </subcellularLocation>
</comment>
<dbReference type="InterPro" id="IPR002797">
    <property type="entry name" value="Polysacc_synth"/>
</dbReference>
<name>A0A6N9NGT7_9FLAO</name>
<gene>
    <name evidence="7" type="ORF">GQN54_07075</name>
</gene>
<proteinExistence type="predicted"/>
<dbReference type="Pfam" id="PF01943">
    <property type="entry name" value="Polysacc_synt"/>
    <property type="match status" value="1"/>
</dbReference>
<evidence type="ECO:0000256" key="4">
    <source>
        <dbReference type="ARBA" id="ARBA00022989"/>
    </source>
</evidence>
<dbReference type="Proteomes" id="UP000470771">
    <property type="component" value="Unassembled WGS sequence"/>
</dbReference>
<dbReference type="GO" id="GO:0005886">
    <property type="term" value="C:plasma membrane"/>
    <property type="evidence" value="ECO:0007669"/>
    <property type="project" value="UniProtKB-SubCell"/>
</dbReference>
<feature type="transmembrane region" description="Helical" evidence="6">
    <location>
        <begin position="306"/>
        <end position="323"/>
    </location>
</feature>
<evidence type="ECO:0000256" key="1">
    <source>
        <dbReference type="ARBA" id="ARBA00004651"/>
    </source>
</evidence>
<accession>A0A6N9NGT7</accession>
<feature type="transmembrane region" description="Helical" evidence="6">
    <location>
        <begin position="430"/>
        <end position="450"/>
    </location>
</feature>
<dbReference type="EMBL" id="WWNE01000006">
    <property type="protein sequence ID" value="NBG65876.1"/>
    <property type="molecule type" value="Genomic_DNA"/>
</dbReference>
<evidence type="ECO:0000256" key="3">
    <source>
        <dbReference type="ARBA" id="ARBA00022692"/>
    </source>
</evidence>
<keyword evidence="8" id="KW-1185">Reference proteome</keyword>
<evidence type="ECO:0000313" key="7">
    <source>
        <dbReference type="EMBL" id="NBG65876.1"/>
    </source>
</evidence>
<sequence length="491" mass="55950">MGIVLKQASLSSFSSYLGALIGFLNVSLFMNRLFTYEEFGLRSLLLDVTVIIAMLAQFGTGRSLVRFFPFFTAGISKDDKGLFSLTFLVSLLGFVVFAILLIVFQPIISHYFYDKSALIVDYYWSLFPLILLMLINNLFEQKLQANSNTSISTFLREVLNKIVTTFLLVLFYFKVIDFEGFIIGFILSYLLNSLIYYFYLKNTNQLRWKIDWQFFNRKLRKIYFRYSLFTVFTNLSGIVLSKLDIIMLVFLLNLSAVGIYANALYFCILITIPSTSIVKISFPILAHNYKKKRFDLISELYKKTSINQFLVGGVLFTLLWVNIDSVFEFQKEEYATGKMVILILGITRLVDMLTGVNGQIINASKYYPFEGVTSSFLVLIGIGTNFYFIPRYGINGAAFATLISSVSYNVVRVLFIYLKMGLSPFNSQTIKTIAIVLVGIFVGSLLPNVGNNIIDILYKSSIIALLFIFLILKSNVSEDISSLFQKIRSRI</sequence>
<comment type="caution">
    <text evidence="7">The sequence shown here is derived from an EMBL/GenBank/DDBJ whole genome shotgun (WGS) entry which is preliminary data.</text>
</comment>
<feature type="transmembrane region" description="Helical" evidence="6">
    <location>
        <begin position="226"/>
        <end position="251"/>
    </location>
</feature>
<feature type="transmembrane region" description="Helical" evidence="6">
    <location>
        <begin position="263"/>
        <end position="285"/>
    </location>
</feature>
<evidence type="ECO:0000256" key="2">
    <source>
        <dbReference type="ARBA" id="ARBA00022475"/>
    </source>
</evidence>
<feature type="transmembrane region" description="Helical" evidence="6">
    <location>
        <begin position="81"/>
        <end position="102"/>
    </location>
</feature>
<keyword evidence="5 6" id="KW-0472">Membrane</keyword>
<feature type="transmembrane region" description="Helical" evidence="6">
    <location>
        <begin position="394"/>
        <end position="418"/>
    </location>
</feature>
<organism evidence="7 8">
    <name type="scientific">Acidiluteibacter ferrifornacis</name>
    <dbReference type="NCBI Taxonomy" id="2692424"/>
    <lineage>
        <taxon>Bacteria</taxon>
        <taxon>Pseudomonadati</taxon>
        <taxon>Bacteroidota</taxon>
        <taxon>Flavobacteriia</taxon>
        <taxon>Flavobacteriales</taxon>
        <taxon>Cryomorphaceae</taxon>
        <taxon>Acidiluteibacter</taxon>
    </lineage>
</organism>
<reference evidence="7 8" key="1">
    <citation type="submission" date="2019-12" db="EMBL/GenBank/DDBJ databases">
        <authorList>
            <person name="Zhao J."/>
        </authorList>
    </citation>
    <scope>NUCLEOTIDE SEQUENCE [LARGE SCALE GENOMIC DNA]</scope>
    <source>
        <strain evidence="7 8">S-15</strain>
    </source>
</reference>
<keyword evidence="3 6" id="KW-0812">Transmembrane</keyword>
<dbReference type="PANTHER" id="PTHR30250">
    <property type="entry name" value="PST FAMILY PREDICTED COLANIC ACID TRANSPORTER"/>
    <property type="match status" value="1"/>
</dbReference>
<evidence type="ECO:0000256" key="5">
    <source>
        <dbReference type="ARBA" id="ARBA00023136"/>
    </source>
</evidence>
<feature type="transmembrane region" description="Helical" evidence="6">
    <location>
        <begin position="181"/>
        <end position="200"/>
    </location>
</feature>
<evidence type="ECO:0000256" key="6">
    <source>
        <dbReference type="SAM" id="Phobius"/>
    </source>
</evidence>
<dbReference type="PANTHER" id="PTHR30250:SF11">
    <property type="entry name" value="O-ANTIGEN TRANSPORTER-RELATED"/>
    <property type="match status" value="1"/>
</dbReference>
<feature type="transmembrane region" description="Helical" evidence="6">
    <location>
        <begin position="122"/>
        <end position="139"/>
    </location>
</feature>
<dbReference type="RefSeq" id="WP_160632834.1">
    <property type="nucleotide sequence ID" value="NZ_WWNE01000006.1"/>
</dbReference>
<dbReference type="AlphaFoldDB" id="A0A6N9NGT7"/>
<keyword evidence="2" id="KW-1003">Cell membrane</keyword>
<dbReference type="InterPro" id="IPR050833">
    <property type="entry name" value="Poly_Biosynth_Transport"/>
</dbReference>
<feature type="transmembrane region" description="Helical" evidence="6">
    <location>
        <begin position="159"/>
        <end position="175"/>
    </location>
</feature>